<evidence type="ECO:0000313" key="2">
    <source>
        <dbReference type="EMBL" id="KAJ3706976.1"/>
    </source>
</evidence>
<keyword evidence="3" id="KW-1185">Reference proteome</keyword>
<protein>
    <recommendedName>
        <fullName evidence="1">F-box domain-containing protein</fullName>
    </recommendedName>
</protein>
<organism evidence="2 3">
    <name type="scientific">Rhynchospora tenuis</name>
    <dbReference type="NCBI Taxonomy" id="198213"/>
    <lineage>
        <taxon>Eukaryota</taxon>
        <taxon>Viridiplantae</taxon>
        <taxon>Streptophyta</taxon>
        <taxon>Embryophyta</taxon>
        <taxon>Tracheophyta</taxon>
        <taxon>Spermatophyta</taxon>
        <taxon>Magnoliopsida</taxon>
        <taxon>Liliopsida</taxon>
        <taxon>Poales</taxon>
        <taxon>Cyperaceae</taxon>
        <taxon>Cyperoideae</taxon>
        <taxon>Rhynchosporeae</taxon>
        <taxon>Rhynchospora</taxon>
    </lineage>
</organism>
<proteinExistence type="predicted"/>
<dbReference type="Pfam" id="PF00646">
    <property type="entry name" value="F-box"/>
    <property type="match status" value="1"/>
</dbReference>
<dbReference type="SMART" id="SM00256">
    <property type="entry name" value="FBOX"/>
    <property type="match status" value="1"/>
</dbReference>
<gene>
    <name evidence="2" type="ORF">LUZ61_010681</name>
</gene>
<feature type="domain" description="F-box" evidence="1">
    <location>
        <begin position="12"/>
        <end position="53"/>
    </location>
</feature>
<dbReference type="EMBL" id="JAMRDG010000001">
    <property type="protein sequence ID" value="KAJ3706976.1"/>
    <property type="molecule type" value="Genomic_DNA"/>
</dbReference>
<accession>A0AAD6EZJ0</accession>
<comment type="caution">
    <text evidence="2">The sequence shown here is derived from an EMBL/GenBank/DDBJ whole genome shotgun (WGS) entry which is preliminary data.</text>
</comment>
<name>A0AAD6EZJ0_9POAL</name>
<evidence type="ECO:0000259" key="1">
    <source>
        <dbReference type="SMART" id="SM00256"/>
    </source>
</evidence>
<dbReference type="Proteomes" id="UP001210211">
    <property type="component" value="Unassembled WGS sequence"/>
</dbReference>
<dbReference type="InterPro" id="IPR011043">
    <property type="entry name" value="Gal_Oxase/kelch_b-propeller"/>
</dbReference>
<dbReference type="Pfam" id="PF03478">
    <property type="entry name" value="Beta-prop_KIB1-4"/>
    <property type="match status" value="1"/>
</dbReference>
<dbReference type="PANTHER" id="PTHR33110">
    <property type="entry name" value="F-BOX/KELCH-REPEAT PROTEIN-RELATED"/>
    <property type="match status" value="1"/>
</dbReference>
<reference evidence="2 3" key="1">
    <citation type="journal article" date="2022" name="Cell">
        <title>Repeat-based holocentromeres influence genome architecture and karyotype evolution.</title>
        <authorList>
            <person name="Hofstatter P.G."/>
            <person name="Thangavel G."/>
            <person name="Lux T."/>
            <person name="Neumann P."/>
            <person name="Vondrak T."/>
            <person name="Novak P."/>
            <person name="Zhang M."/>
            <person name="Costa L."/>
            <person name="Castellani M."/>
            <person name="Scott A."/>
            <person name="Toegelov H."/>
            <person name="Fuchs J."/>
            <person name="Mata-Sucre Y."/>
            <person name="Dias Y."/>
            <person name="Vanzela A.L.L."/>
            <person name="Huettel B."/>
            <person name="Almeida C.C.S."/>
            <person name="Simkova H."/>
            <person name="Souza G."/>
            <person name="Pedrosa-Harand A."/>
            <person name="Macas J."/>
            <person name="Mayer K.F.X."/>
            <person name="Houben A."/>
            <person name="Marques A."/>
        </authorList>
    </citation>
    <scope>NUCLEOTIDE SEQUENCE [LARGE SCALE GENOMIC DNA]</scope>
    <source>
        <strain evidence="2">RhyTen1mFocal</strain>
    </source>
</reference>
<dbReference type="AlphaFoldDB" id="A0AAD6EZJ0"/>
<dbReference type="Gene3D" id="1.20.1280.50">
    <property type="match status" value="1"/>
</dbReference>
<evidence type="ECO:0000313" key="3">
    <source>
        <dbReference type="Proteomes" id="UP001210211"/>
    </source>
</evidence>
<sequence length="293" mass="33438">MAEIGSCQWSSLPSDLIHLISTKLPDLSDRARMRAVCKAWHFSVSLLDPSPRLPWLVSWDMRGKEEILCYSLSSSKTHKIHCPQLRGAYLNGMAGRYILCCRLSRSISLFNPLTGIEIPLPYSEDGFALGVVSNPLHEDVVVVTGCTHYANWVALIRPGDQTWARHYLNINFEAEVCVYYGGFYYVNQYTRYKKITMEILDATTGEVVTTVSSPDKGSHLISYQNILETSGEILLIYRYKTTGILEDIAFDIYRLDQVRGNYQWVKVRDIGDRMLFLDRFGGFTLKATRVPWI</sequence>
<dbReference type="SUPFAM" id="SSF81383">
    <property type="entry name" value="F-box domain"/>
    <property type="match status" value="1"/>
</dbReference>
<dbReference type="InterPro" id="IPR036047">
    <property type="entry name" value="F-box-like_dom_sf"/>
</dbReference>
<dbReference type="SUPFAM" id="SSF50965">
    <property type="entry name" value="Galactose oxidase, central domain"/>
    <property type="match status" value="1"/>
</dbReference>
<dbReference type="InterPro" id="IPR001810">
    <property type="entry name" value="F-box_dom"/>
</dbReference>
<dbReference type="InterPro" id="IPR005174">
    <property type="entry name" value="KIB1-4_b-propeller"/>
</dbReference>